<evidence type="ECO:0008006" key="4">
    <source>
        <dbReference type="Google" id="ProtNLM"/>
    </source>
</evidence>
<keyword evidence="3" id="KW-1185">Reference proteome</keyword>
<reference evidence="2" key="1">
    <citation type="submission" date="2023-01" db="EMBL/GenBank/DDBJ databases">
        <title>Genome assembly of the deep-sea coral Lophelia pertusa.</title>
        <authorList>
            <person name="Herrera S."/>
            <person name="Cordes E."/>
        </authorList>
    </citation>
    <scope>NUCLEOTIDE SEQUENCE</scope>
    <source>
        <strain evidence="2">USNM1676648</strain>
        <tissue evidence="2">Polyp</tissue>
    </source>
</reference>
<dbReference type="EMBL" id="MU827241">
    <property type="protein sequence ID" value="KAJ7367417.1"/>
    <property type="molecule type" value="Genomic_DNA"/>
</dbReference>
<evidence type="ECO:0000313" key="3">
    <source>
        <dbReference type="Proteomes" id="UP001163046"/>
    </source>
</evidence>
<sequence>MLKQLEHKHIVAFYGVAMNVHSHKLLSLSLVFDVCTDSLKNHIFKDDNCIPWKNGERSGRHNPMDQADLRCTGVPSQ</sequence>
<dbReference type="Proteomes" id="UP001163046">
    <property type="component" value="Unassembled WGS sequence"/>
</dbReference>
<accession>A0A9W9YTS4</accession>
<name>A0A9W9YTS4_9CNID</name>
<evidence type="ECO:0000256" key="1">
    <source>
        <dbReference type="SAM" id="MobiDB-lite"/>
    </source>
</evidence>
<organism evidence="2 3">
    <name type="scientific">Desmophyllum pertusum</name>
    <dbReference type="NCBI Taxonomy" id="174260"/>
    <lineage>
        <taxon>Eukaryota</taxon>
        <taxon>Metazoa</taxon>
        <taxon>Cnidaria</taxon>
        <taxon>Anthozoa</taxon>
        <taxon>Hexacorallia</taxon>
        <taxon>Scleractinia</taxon>
        <taxon>Caryophylliina</taxon>
        <taxon>Caryophylliidae</taxon>
        <taxon>Desmophyllum</taxon>
    </lineage>
</organism>
<gene>
    <name evidence="2" type="ORF">OS493_040551</name>
</gene>
<protein>
    <recommendedName>
        <fullName evidence="4">Protein kinase domain-containing protein</fullName>
    </recommendedName>
</protein>
<proteinExistence type="predicted"/>
<evidence type="ECO:0000313" key="2">
    <source>
        <dbReference type="EMBL" id="KAJ7367417.1"/>
    </source>
</evidence>
<feature type="region of interest" description="Disordered" evidence="1">
    <location>
        <begin position="55"/>
        <end position="77"/>
    </location>
</feature>
<comment type="caution">
    <text evidence="2">The sequence shown here is derived from an EMBL/GenBank/DDBJ whole genome shotgun (WGS) entry which is preliminary data.</text>
</comment>
<dbReference type="AlphaFoldDB" id="A0A9W9YTS4"/>
<dbReference type="OrthoDB" id="10261027at2759"/>